<name>A0A1G8I274_9HYPH</name>
<evidence type="ECO:0000313" key="1">
    <source>
        <dbReference type="EMBL" id="SDI12954.1"/>
    </source>
</evidence>
<dbReference type="AlphaFoldDB" id="A0A1G8I274"/>
<organism evidence="1 2">
    <name type="scientific">Mesorhizobium muleiense</name>
    <dbReference type="NCBI Taxonomy" id="1004279"/>
    <lineage>
        <taxon>Bacteria</taxon>
        <taxon>Pseudomonadati</taxon>
        <taxon>Pseudomonadota</taxon>
        <taxon>Alphaproteobacteria</taxon>
        <taxon>Hyphomicrobiales</taxon>
        <taxon>Phyllobacteriaceae</taxon>
        <taxon>Mesorhizobium</taxon>
    </lineage>
</organism>
<sequence>MGLREAIEVDGFHFLMPEPGAEDAVCCSRAKGDRLADDSLAQAYGTAEDRAAERGGRDAVPGTSVEHPDIRRQCCLMRYWFR</sequence>
<protein>
    <submittedName>
        <fullName evidence="1">Uncharacterized protein</fullName>
    </submittedName>
</protein>
<gene>
    <name evidence="1" type="ORF">SAMN05428953_101237</name>
</gene>
<evidence type="ECO:0000313" key="2">
    <source>
        <dbReference type="Proteomes" id="UP000198894"/>
    </source>
</evidence>
<dbReference type="Proteomes" id="UP000198894">
    <property type="component" value="Unassembled WGS sequence"/>
</dbReference>
<proteinExistence type="predicted"/>
<dbReference type="EMBL" id="FNEE01000001">
    <property type="protein sequence ID" value="SDI12954.1"/>
    <property type="molecule type" value="Genomic_DNA"/>
</dbReference>
<keyword evidence="2" id="KW-1185">Reference proteome</keyword>
<reference evidence="2" key="1">
    <citation type="submission" date="2016-10" db="EMBL/GenBank/DDBJ databases">
        <authorList>
            <person name="Varghese N."/>
            <person name="Submissions S."/>
        </authorList>
    </citation>
    <scope>NUCLEOTIDE SEQUENCE [LARGE SCALE GENOMIC DNA]</scope>
    <source>
        <strain evidence="2">CGMCC 1.11022</strain>
    </source>
</reference>
<accession>A0A1G8I274</accession>